<dbReference type="EMBL" id="CAXLJM020000004">
    <property type="protein sequence ID" value="CAL8069628.1"/>
    <property type="molecule type" value="Genomic_DNA"/>
</dbReference>
<keyword evidence="3" id="KW-1185">Reference proteome</keyword>
<dbReference type="Gene3D" id="3.40.50.1820">
    <property type="entry name" value="alpha/beta hydrolase"/>
    <property type="match status" value="1"/>
</dbReference>
<protein>
    <recommendedName>
        <fullName evidence="1">AB hydrolase-1 domain-containing protein</fullName>
    </recommendedName>
</protein>
<organism evidence="2 3">
    <name type="scientific">Orchesella dallaii</name>
    <dbReference type="NCBI Taxonomy" id="48710"/>
    <lineage>
        <taxon>Eukaryota</taxon>
        <taxon>Metazoa</taxon>
        <taxon>Ecdysozoa</taxon>
        <taxon>Arthropoda</taxon>
        <taxon>Hexapoda</taxon>
        <taxon>Collembola</taxon>
        <taxon>Entomobryomorpha</taxon>
        <taxon>Entomobryoidea</taxon>
        <taxon>Orchesellidae</taxon>
        <taxon>Orchesellinae</taxon>
        <taxon>Orchesella</taxon>
    </lineage>
</organism>
<feature type="domain" description="AB hydrolase-1" evidence="1">
    <location>
        <begin position="61"/>
        <end position="283"/>
    </location>
</feature>
<accession>A0ABP1PLU4</accession>
<dbReference type="PANTHER" id="PTHR46331">
    <property type="entry name" value="VALACYCLOVIR HYDROLASE"/>
    <property type="match status" value="1"/>
</dbReference>
<dbReference type="SUPFAM" id="SSF53474">
    <property type="entry name" value="alpha/beta-Hydrolases"/>
    <property type="match status" value="1"/>
</dbReference>
<dbReference type="PANTHER" id="PTHR46331:SF2">
    <property type="entry name" value="VALACYCLOVIR HYDROLASE"/>
    <property type="match status" value="1"/>
</dbReference>
<comment type="caution">
    <text evidence="2">The sequence shown here is derived from an EMBL/GenBank/DDBJ whole genome shotgun (WGS) entry which is preliminary data.</text>
</comment>
<sequence length="305" mass="34438">MKLPMSFNMLSYSKRLIQLQLQPLKKFATSASSTFKEKKIRVLDLDINYIETLGSPQNAHPIFILPGTFGSIEMDVKPIIHEFNKEKYKCIAWDPPGYGGSRPPNRPFLPKGETVYEYDVKYATELMNVLGVERYTLLAWSGGALTGIMMANQTPEKVSGLITWGAFGFASGKMVPGVKMMRKLGLNAIPDSRRAPLTKMYGEELLLEMWNGWMNESLKMVESEVFKEGGTFQNLIKNVQCPALVIQGLKDALIDVSYAHHLNSTFNNSRLHLIENGTHNLHLRETKEFVNCIQTFIDTIVLSQK</sequence>
<evidence type="ECO:0000259" key="1">
    <source>
        <dbReference type="Pfam" id="PF00561"/>
    </source>
</evidence>
<name>A0ABP1PLU4_9HEXA</name>
<dbReference type="InterPro" id="IPR029058">
    <property type="entry name" value="AB_hydrolase_fold"/>
</dbReference>
<evidence type="ECO:0000313" key="3">
    <source>
        <dbReference type="Proteomes" id="UP001642540"/>
    </source>
</evidence>
<gene>
    <name evidence="2" type="ORF">ODALV1_LOCUS865</name>
</gene>
<reference evidence="2 3" key="1">
    <citation type="submission" date="2024-08" db="EMBL/GenBank/DDBJ databases">
        <authorList>
            <person name="Cucini C."/>
            <person name="Frati F."/>
        </authorList>
    </citation>
    <scope>NUCLEOTIDE SEQUENCE [LARGE SCALE GENOMIC DNA]</scope>
</reference>
<dbReference type="Pfam" id="PF00561">
    <property type="entry name" value="Abhydrolase_1"/>
    <property type="match status" value="1"/>
</dbReference>
<proteinExistence type="predicted"/>
<evidence type="ECO:0000313" key="2">
    <source>
        <dbReference type="EMBL" id="CAL8069628.1"/>
    </source>
</evidence>
<dbReference type="Proteomes" id="UP001642540">
    <property type="component" value="Unassembled WGS sequence"/>
</dbReference>
<dbReference type="InterPro" id="IPR000073">
    <property type="entry name" value="AB_hydrolase_1"/>
</dbReference>